<accession>A0ABV3HJ89</accession>
<sequence>MQADMIRTGLVLLLDPPHDVLRPADDDQGVHQPVGEGVRVVVPQVAQQREPVGQRGGRLVPSAASTLDGAGTGGAERHGVTDLLTLVNAICLTVEHEPDAAAHADRLLTLVLTGVQPGAAPSLSQWPRRSRTRCPRDRP</sequence>
<evidence type="ECO:0000259" key="2">
    <source>
        <dbReference type="Pfam" id="PF21597"/>
    </source>
</evidence>
<evidence type="ECO:0000313" key="3">
    <source>
        <dbReference type="EMBL" id="MEV4292602.1"/>
    </source>
</evidence>
<keyword evidence="4" id="KW-1185">Reference proteome</keyword>
<dbReference type="InterPro" id="IPR049445">
    <property type="entry name" value="TetR_SbtR-like_C"/>
</dbReference>
<name>A0ABV3HJ89_9ACTN</name>
<evidence type="ECO:0000313" key="4">
    <source>
        <dbReference type="Proteomes" id="UP001552427"/>
    </source>
</evidence>
<evidence type="ECO:0000256" key="1">
    <source>
        <dbReference type="SAM" id="MobiDB-lite"/>
    </source>
</evidence>
<dbReference type="Gene3D" id="1.10.357.10">
    <property type="entry name" value="Tetracycline Repressor, domain 2"/>
    <property type="match status" value="1"/>
</dbReference>
<feature type="domain" description="Transcriptional regulator SbtR-like C-terminal" evidence="2">
    <location>
        <begin position="43"/>
        <end position="117"/>
    </location>
</feature>
<reference evidence="3 4" key="1">
    <citation type="submission" date="2024-06" db="EMBL/GenBank/DDBJ databases">
        <title>The Natural Products Discovery Center: Release of the First 8490 Sequenced Strains for Exploring Actinobacteria Biosynthetic Diversity.</title>
        <authorList>
            <person name="Kalkreuter E."/>
            <person name="Kautsar S.A."/>
            <person name="Yang D."/>
            <person name="Bader C.D."/>
            <person name="Teijaro C.N."/>
            <person name="Fluegel L."/>
            <person name="Davis C.M."/>
            <person name="Simpson J.R."/>
            <person name="Lauterbach L."/>
            <person name="Steele A.D."/>
            <person name="Gui C."/>
            <person name="Meng S."/>
            <person name="Li G."/>
            <person name="Viehrig K."/>
            <person name="Ye F."/>
            <person name="Su P."/>
            <person name="Kiefer A.F."/>
            <person name="Nichols A."/>
            <person name="Cepeda A.J."/>
            <person name="Yan W."/>
            <person name="Fan B."/>
            <person name="Jiang Y."/>
            <person name="Adhikari A."/>
            <person name="Zheng C.-J."/>
            <person name="Schuster L."/>
            <person name="Cowan T.M."/>
            <person name="Smanski M.J."/>
            <person name="Chevrette M.G."/>
            <person name="De Carvalho L.P.S."/>
            <person name="Shen B."/>
        </authorList>
    </citation>
    <scope>NUCLEOTIDE SEQUENCE [LARGE SCALE GENOMIC DNA]</scope>
    <source>
        <strain evidence="3 4">NPDC049574</strain>
    </source>
</reference>
<feature type="region of interest" description="Disordered" evidence="1">
    <location>
        <begin position="118"/>
        <end position="139"/>
    </location>
</feature>
<dbReference type="Pfam" id="PF21597">
    <property type="entry name" value="TetR_C_43"/>
    <property type="match status" value="1"/>
</dbReference>
<dbReference type="RefSeq" id="WP_364462941.1">
    <property type="nucleotide sequence ID" value="NZ_JBFARM010000019.1"/>
</dbReference>
<organism evidence="3 4">
    <name type="scientific">Nonomuraea bangladeshensis</name>
    <dbReference type="NCBI Taxonomy" id="404385"/>
    <lineage>
        <taxon>Bacteria</taxon>
        <taxon>Bacillati</taxon>
        <taxon>Actinomycetota</taxon>
        <taxon>Actinomycetes</taxon>
        <taxon>Streptosporangiales</taxon>
        <taxon>Streptosporangiaceae</taxon>
        <taxon>Nonomuraea</taxon>
    </lineage>
</organism>
<protein>
    <recommendedName>
        <fullName evidence="2">Transcriptional regulator SbtR-like C-terminal domain-containing protein</fullName>
    </recommendedName>
</protein>
<dbReference type="EMBL" id="JBFARM010000019">
    <property type="protein sequence ID" value="MEV4292602.1"/>
    <property type="molecule type" value="Genomic_DNA"/>
</dbReference>
<dbReference type="Proteomes" id="UP001552427">
    <property type="component" value="Unassembled WGS sequence"/>
</dbReference>
<gene>
    <name evidence="3" type="ORF">AB0K40_44445</name>
</gene>
<proteinExistence type="predicted"/>
<comment type="caution">
    <text evidence="3">The sequence shown here is derived from an EMBL/GenBank/DDBJ whole genome shotgun (WGS) entry which is preliminary data.</text>
</comment>